<evidence type="ECO:0000256" key="1">
    <source>
        <dbReference type="ARBA" id="ARBA00022729"/>
    </source>
</evidence>
<evidence type="ECO:0000256" key="2">
    <source>
        <dbReference type="SAM" id="Phobius"/>
    </source>
</evidence>
<dbReference type="Pfam" id="PF12849">
    <property type="entry name" value="PBP_like_2"/>
    <property type="match status" value="1"/>
</dbReference>
<evidence type="ECO:0000259" key="3">
    <source>
        <dbReference type="Pfam" id="PF12849"/>
    </source>
</evidence>
<accession>A0A652KSF0</accession>
<feature type="transmembrane region" description="Helical" evidence="2">
    <location>
        <begin position="202"/>
        <end position="220"/>
    </location>
</feature>
<dbReference type="InterPro" id="IPR050811">
    <property type="entry name" value="Phosphate_ABC_transporter"/>
</dbReference>
<sequence>MEWFSPENVVAVLTALLGVLTSAGVLWYERRVPRRKRIGYRVQMDTPIGSEVSEGRANVRLGLFNETPDMADATLVLLRIENDGSQSIGDEDYTGRGELNGLTAEFTGRTVRGIAVTHSPDADHLMDHFTPAAGMRHHGSFIRLPRVPLNRNEHFKLLVLLTGSHVGGPIKVTGGIRDGVVARNKAARPDEKPPLFGPAARSITVALTVCVVALAGIIVVRDDSPPPMDCARGTLTVTGSTAFKPVLEELERTYEDECEGAEIVLDIHGSNAGVRKLDALGGKAGPSGSPAMIAFSDGPRPAALTELHEKRVAISLFSLVVNDTVPVTDLSLDQIGRIYRGDIRNWNEIGGGPDLEIRLVSRDANSGTREVFQRRVLNGSEPATSSRDCTTKDYADAPVLRCELDGTDQVLAEVARLDGAIGYTELRNGDVPDGAHRTAIDRTVPSVDTIGTSSYPYREIEYAYTYGSPPADSLVAGFLNYVDNYGEEIMRTSGHLPCATPKGMRLCGADRPLLR</sequence>
<protein>
    <submittedName>
        <fullName evidence="4">Phosphate ABC transporter substrate-binding protein</fullName>
    </submittedName>
</protein>
<keyword evidence="2" id="KW-0812">Transmembrane</keyword>
<dbReference type="SUPFAM" id="SSF53850">
    <property type="entry name" value="Periplasmic binding protein-like II"/>
    <property type="match status" value="1"/>
</dbReference>
<feature type="domain" description="PBP" evidence="3">
    <location>
        <begin position="229"/>
        <end position="482"/>
    </location>
</feature>
<reference evidence="4" key="1">
    <citation type="submission" date="2018-10" db="EMBL/GenBank/DDBJ databases">
        <authorList>
            <person name="Hariharan J."/>
            <person name="Choudoir M.J."/>
            <person name="Diebold P."/>
            <person name="Panke-Buisse K."/>
            <person name="Campbell A.N."/>
            <person name="Buckley D.H."/>
        </authorList>
    </citation>
    <scope>NUCLEOTIDE SEQUENCE</scope>
    <source>
        <strain evidence="4">Gb1</strain>
    </source>
</reference>
<dbReference type="InterPro" id="IPR024370">
    <property type="entry name" value="PBP_domain"/>
</dbReference>
<keyword evidence="2" id="KW-0472">Membrane</keyword>
<feature type="transmembrane region" description="Helical" evidence="2">
    <location>
        <begin position="6"/>
        <end position="28"/>
    </location>
</feature>
<dbReference type="AlphaFoldDB" id="A0A652KSF0"/>
<dbReference type="RefSeq" id="WP_147983463.1">
    <property type="nucleotide sequence ID" value="NZ_RDBM01000035.1"/>
</dbReference>
<name>A0A652KSF0_9ACTN</name>
<organism evidence="4">
    <name type="scientific">Streptomyces sp. gb1(2016)</name>
    <dbReference type="NCBI Taxonomy" id="1828321"/>
    <lineage>
        <taxon>Bacteria</taxon>
        <taxon>Bacillati</taxon>
        <taxon>Actinomycetota</taxon>
        <taxon>Actinomycetes</taxon>
        <taxon>Kitasatosporales</taxon>
        <taxon>Streptomycetaceae</taxon>
        <taxon>Streptomyces</taxon>
    </lineage>
</organism>
<comment type="caution">
    <text evidence="4">The sequence shown here is derived from an EMBL/GenBank/DDBJ whole genome shotgun (WGS) entry which is preliminary data.</text>
</comment>
<keyword evidence="1" id="KW-0732">Signal</keyword>
<dbReference type="EMBL" id="RDBM01000035">
    <property type="protein sequence ID" value="TXS26531.1"/>
    <property type="molecule type" value="Genomic_DNA"/>
</dbReference>
<dbReference type="Gene3D" id="3.40.190.10">
    <property type="entry name" value="Periplasmic binding protein-like II"/>
    <property type="match status" value="2"/>
</dbReference>
<proteinExistence type="predicted"/>
<dbReference type="PANTHER" id="PTHR30570:SF1">
    <property type="entry name" value="PHOSPHATE-BINDING PROTEIN PSTS"/>
    <property type="match status" value="1"/>
</dbReference>
<gene>
    <name evidence="4" type="ORF">EAO74_10315</name>
</gene>
<dbReference type="PANTHER" id="PTHR30570">
    <property type="entry name" value="PERIPLASMIC PHOSPHATE BINDING COMPONENT OF PHOSPHATE ABC TRANSPORTER"/>
    <property type="match status" value="1"/>
</dbReference>
<keyword evidence="2" id="KW-1133">Transmembrane helix</keyword>
<evidence type="ECO:0000313" key="4">
    <source>
        <dbReference type="EMBL" id="TXS26531.1"/>
    </source>
</evidence>